<keyword evidence="2" id="KW-0472">Membrane</keyword>
<name>A0ABT2HM95_9MICC</name>
<protein>
    <submittedName>
        <fullName evidence="4">Alpha/beta hydrolase family protein</fullName>
    </submittedName>
</protein>
<accession>A0ABT2HM95</accession>
<keyword evidence="5" id="KW-1185">Reference proteome</keyword>
<dbReference type="Pfam" id="PF06259">
    <property type="entry name" value="Abhydrolase_8"/>
    <property type="match status" value="1"/>
</dbReference>
<keyword evidence="2" id="KW-1133">Transmembrane helix</keyword>
<organism evidence="4 5">
    <name type="scientific">Nesterenkonia massiliensis</name>
    <dbReference type="NCBI Taxonomy" id="1232429"/>
    <lineage>
        <taxon>Bacteria</taxon>
        <taxon>Bacillati</taxon>
        <taxon>Actinomycetota</taxon>
        <taxon>Actinomycetes</taxon>
        <taxon>Micrococcales</taxon>
        <taxon>Micrococcaceae</taxon>
        <taxon>Nesterenkonia</taxon>
    </lineage>
</organism>
<feature type="region of interest" description="Disordered" evidence="1">
    <location>
        <begin position="86"/>
        <end position="126"/>
    </location>
</feature>
<feature type="transmembrane region" description="Helical" evidence="2">
    <location>
        <begin position="43"/>
        <end position="64"/>
    </location>
</feature>
<dbReference type="GO" id="GO:0016787">
    <property type="term" value="F:hydrolase activity"/>
    <property type="evidence" value="ECO:0007669"/>
    <property type="project" value="UniProtKB-KW"/>
</dbReference>
<evidence type="ECO:0000256" key="2">
    <source>
        <dbReference type="SAM" id="Phobius"/>
    </source>
</evidence>
<feature type="domain" description="DUF1023" evidence="3">
    <location>
        <begin position="316"/>
        <end position="447"/>
    </location>
</feature>
<dbReference type="Proteomes" id="UP001205046">
    <property type="component" value="Unassembled WGS sequence"/>
</dbReference>
<sequence length="569" mass="61394">MKGHRGSGHTGSGPVESGHAGSRQARNWRTLAARESGQGTVEYTGLAVVIAIILGALLFSAPSWGSALTSTVDRIICDISQPLSGGECGDGESHENLALEESGPDSHPGEDTGPQPAAAPEEPGIPDDRLEQELVDEAVELFERAIAENATGADIRALREHLADLSSAEIRHLSEQHPNISRYSMPVPRTQEQLASFPTGAEGANWWNDSLTEEQRTALAQYMPLMIGNVEGVDYETRSEANLNALAFLRGHEGTTAAQQERLDQIASSMLDPTGQLDENRYLLSLNMGHPRENSGRWYNPFDWGAAEEKHWPDPLAAVSVGNPDTTETTSFNIAGMGSNTDNMSTEVRRAQGLYDGLDETHAVISWIGYDPPSTASPSVWSSDLAEAGGYALAYALDGYQQTRATSGDSPAVFLNCHSYGTNTCNHALMNNQETVAGLTMYGSSGIPHHLFEEGVPPVQQLNVATYGESNLPAVFATESPDDFWAPLGRNPLGLGIIDRYNPAQDSSYGAQIFYSDGEGGNIEGEGVHGHGQNEYDHPERYGYLDPDSQSYETMILILQGLAEEVEFK</sequence>
<evidence type="ECO:0000259" key="3">
    <source>
        <dbReference type="Pfam" id="PF06259"/>
    </source>
</evidence>
<keyword evidence="4" id="KW-0378">Hydrolase</keyword>
<comment type="caution">
    <text evidence="4">The sequence shown here is derived from an EMBL/GenBank/DDBJ whole genome shotgun (WGS) entry which is preliminary data.</text>
</comment>
<dbReference type="EMBL" id="JALXMO010000001">
    <property type="protein sequence ID" value="MCT1605800.1"/>
    <property type="molecule type" value="Genomic_DNA"/>
</dbReference>
<proteinExistence type="predicted"/>
<gene>
    <name evidence="4" type="ORF">M3B43_00395</name>
</gene>
<reference evidence="4 5" key="1">
    <citation type="submission" date="2022-04" db="EMBL/GenBank/DDBJ databases">
        <title>Human microbiome associated bacterial genomes.</title>
        <authorList>
            <person name="Sandstrom S."/>
            <person name="Salamzade R."/>
            <person name="Kalan L.R."/>
        </authorList>
    </citation>
    <scope>NUCLEOTIDE SEQUENCE [LARGE SCALE GENOMIC DNA]</scope>
    <source>
        <strain evidence="5">p3-SID767</strain>
    </source>
</reference>
<evidence type="ECO:0000256" key="1">
    <source>
        <dbReference type="SAM" id="MobiDB-lite"/>
    </source>
</evidence>
<evidence type="ECO:0000313" key="4">
    <source>
        <dbReference type="EMBL" id="MCT1605800.1"/>
    </source>
</evidence>
<keyword evidence="2" id="KW-0812">Transmembrane</keyword>
<evidence type="ECO:0000313" key="5">
    <source>
        <dbReference type="Proteomes" id="UP001205046"/>
    </source>
</evidence>
<dbReference type="RefSeq" id="WP_260072080.1">
    <property type="nucleotide sequence ID" value="NZ_JALXMO010000001.1"/>
</dbReference>
<dbReference type="InterPro" id="IPR010427">
    <property type="entry name" value="DUF1023"/>
</dbReference>
<feature type="region of interest" description="Disordered" evidence="1">
    <location>
        <begin position="1"/>
        <end position="25"/>
    </location>
</feature>